<accession>A0A2U3QDU6</accession>
<evidence type="ECO:0000256" key="3">
    <source>
        <dbReference type="ARBA" id="ARBA00022840"/>
    </source>
</evidence>
<dbReference type="GO" id="GO:0005524">
    <property type="term" value="F:ATP binding"/>
    <property type="evidence" value="ECO:0007669"/>
    <property type="project" value="UniProtKB-UniRule"/>
</dbReference>
<name>A0A2U3QDU6_9BACT</name>
<reference evidence="7" key="1">
    <citation type="submission" date="2018-03" db="EMBL/GenBank/DDBJ databases">
        <authorList>
            <person name="Zecchin S."/>
        </authorList>
    </citation>
    <scope>NUCLEOTIDE SEQUENCE [LARGE SCALE GENOMIC DNA]</scope>
</reference>
<dbReference type="InterPro" id="IPR051538">
    <property type="entry name" value="Acyl-CoA_Synth/Transferase"/>
</dbReference>
<dbReference type="Gene3D" id="3.30.1490.20">
    <property type="entry name" value="ATP-grasp fold, A domain"/>
    <property type="match status" value="1"/>
</dbReference>
<keyword evidence="3 4" id="KW-0067">ATP-binding</keyword>
<evidence type="ECO:0000313" key="7">
    <source>
        <dbReference type="Proteomes" id="UP000245125"/>
    </source>
</evidence>
<dbReference type="InterPro" id="IPR013815">
    <property type="entry name" value="ATP_grasp_subdomain_1"/>
</dbReference>
<evidence type="ECO:0000256" key="2">
    <source>
        <dbReference type="ARBA" id="ARBA00022741"/>
    </source>
</evidence>
<evidence type="ECO:0000313" key="6">
    <source>
        <dbReference type="EMBL" id="SPP99554.1"/>
    </source>
</evidence>
<protein>
    <submittedName>
        <fullName evidence="6">Putative acetyl-CoA synthetase (ADP-forming) beta subunit</fullName>
        <ecNumber evidence="6">6.2.1.13</ecNumber>
    </submittedName>
</protein>
<sequence>MKVVEKQTLEALIGKDRGRKTFVEHEVKGLLRGMGVPVPQGVFLSKDEIAAGPDLAKSSVRALSYPLVAKVSSATITSKTDVQGVRVGLADAAQVKRALRELAAIEHAEGVLLEEMAPQGIEVIVGGIIDKQFGPVVMFGIGGIFVELFKDVSFGLAPMSEEDALILVKQVKGHVLLSGFRGRPSVDIEMLSTIIVRVSELMATGLIEEIDLNPVCLYPKGAIVLDAKMSILQS</sequence>
<evidence type="ECO:0000256" key="4">
    <source>
        <dbReference type="PROSITE-ProRule" id="PRU00409"/>
    </source>
</evidence>
<evidence type="ECO:0000256" key="1">
    <source>
        <dbReference type="ARBA" id="ARBA00022598"/>
    </source>
</evidence>
<feature type="domain" description="ATP-grasp" evidence="5">
    <location>
        <begin position="28"/>
        <end position="233"/>
    </location>
</feature>
<gene>
    <name evidence="6" type="ORF">NBG4_10088</name>
</gene>
<dbReference type="AlphaFoldDB" id="A0A2U3QDU6"/>
<dbReference type="PANTHER" id="PTHR43334">
    <property type="entry name" value="ACETATE--COA LIGASE [ADP-FORMING]"/>
    <property type="match status" value="1"/>
</dbReference>
<dbReference type="PANTHER" id="PTHR43334:SF1">
    <property type="entry name" value="3-HYDROXYPROPIONATE--COA LIGASE [ADP-FORMING]"/>
    <property type="match status" value="1"/>
</dbReference>
<dbReference type="SUPFAM" id="SSF56059">
    <property type="entry name" value="Glutathione synthetase ATP-binding domain-like"/>
    <property type="match status" value="1"/>
</dbReference>
<dbReference type="Gene3D" id="3.30.470.20">
    <property type="entry name" value="ATP-grasp fold, B domain"/>
    <property type="match status" value="1"/>
</dbReference>
<dbReference type="Proteomes" id="UP000245125">
    <property type="component" value="Unassembled WGS sequence"/>
</dbReference>
<dbReference type="EC" id="6.2.1.13" evidence="6"/>
<dbReference type="InterPro" id="IPR011761">
    <property type="entry name" value="ATP-grasp"/>
</dbReference>
<dbReference type="OrthoDB" id="9791027at2"/>
<dbReference type="GO" id="GO:0043758">
    <property type="term" value="F:acetate-CoA ligase (ADP-forming) activity"/>
    <property type="evidence" value="ECO:0007669"/>
    <property type="project" value="UniProtKB-EC"/>
</dbReference>
<dbReference type="PROSITE" id="PS50975">
    <property type="entry name" value="ATP_GRASP"/>
    <property type="match status" value="1"/>
</dbReference>
<proteinExistence type="predicted"/>
<dbReference type="Pfam" id="PF13549">
    <property type="entry name" value="ATP-grasp_5"/>
    <property type="match status" value="1"/>
</dbReference>
<keyword evidence="2 4" id="KW-0547">Nucleotide-binding</keyword>
<keyword evidence="7" id="KW-1185">Reference proteome</keyword>
<evidence type="ECO:0000259" key="5">
    <source>
        <dbReference type="PROSITE" id="PS50975"/>
    </source>
</evidence>
<dbReference type="GO" id="GO:0046872">
    <property type="term" value="F:metal ion binding"/>
    <property type="evidence" value="ECO:0007669"/>
    <property type="project" value="InterPro"/>
</dbReference>
<organism evidence="6 7">
    <name type="scientific">Candidatus Sulfobium mesophilum</name>
    <dbReference type="NCBI Taxonomy" id="2016548"/>
    <lineage>
        <taxon>Bacteria</taxon>
        <taxon>Pseudomonadati</taxon>
        <taxon>Nitrospirota</taxon>
        <taxon>Nitrospiria</taxon>
        <taxon>Nitrospirales</taxon>
        <taxon>Nitrospiraceae</taxon>
        <taxon>Candidatus Sulfobium</taxon>
    </lineage>
</organism>
<dbReference type="EMBL" id="OUUY01000001">
    <property type="protein sequence ID" value="SPP99554.1"/>
    <property type="molecule type" value="Genomic_DNA"/>
</dbReference>
<keyword evidence="1 6" id="KW-0436">Ligase</keyword>